<evidence type="ECO:0000313" key="2">
    <source>
        <dbReference type="EMBL" id="KAA1114875.1"/>
    </source>
</evidence>
<accession>A0A5B0QPP5</accession>
<keyword evidence="3" id="KW-1185">Reference proteome</keyword>
<evidence type="ECO:0000256" key="1">
    <source>
        <dbReference type="SAM" id="MobiDB-lite"/>
    </source>
</evidence>
<comment type="caution">
    <text evidence="2">The sequence shown here is derived from an EMBL/GenBank/DDBJ whole genome shotgun (WGS) entry which is preliminary data.</text>
</comment>
<evidence type="ECO:0000313" key="3">
    <source>
        <dbReference type="Proteomes" id="UP000324748"/>
    </source>
</evidence>
<organism evidence="2 3">
    <name type="scientific">Puccinia graminis f. sp. tritici</name>
    <dbReference type="NCBI Taxonomy" id="56615"/>
    <lineage>
        <taxon>Eukaryota</taxon>
        <taxon>Fungi</taxon>
        <taxon>Dikarya</taxon>
        <taxon>Basidiomycota</taxon>
        <taxon>Pucciniomycotina</taxon>
        <taxon>Pucciniomycetes</taxon>
        <taxon>Pucciniales</taxon>
        <taxon>Pucciniaceae</taxon>
        <taxon>Puccinia</taxon>
    </lineage>
</organism>
<dbReference type="Proteomes" id="UP000324748">
    <property type="component" value="Unassembled WGS sequence"/>
</dbReference>
<protein>
    <submittedName>
        <fullName evidence="2">Uncharacterized protein</fullName>
    </submittedName>
</protein>
<sequence>MTAPAHTRSEQQPRQSAIITTLLTSVDHQPIPSHRKTAHTPTKPSHPHQNNRKNSWSSEQFWSSRRSIVKLSIEIGSRPIHRTASSIEQANQTYHARQKSSNPILALS</sequence>
<feature type="region of interest" description="Disordered" evidence="1">
    <location>
        <begin position="84"/>
        <end position="108"/>
    </location>
</feature>
<feature type="region of interest" description="Disordered" evidence="1">
    <location>
        <begin position="24"/>
        <end position="60"/>
    </location>
</feature>
<name>A0A5B0QPP5_PUCGR</name>
<dbReference type="AlphaFoldDB" id="A0A5B0QPP5"/>
<proteinExistence type="predicted"/>
<dbReference type="EMBL" id="VSWC01000014">
    <property type="protein sequence ID" value="KAA1114875.1"/>
    <property type="molecule type" value="Genomic_DNA"/>
</dbReference>
<reference evidence="2 3" key="1">
    <citation type="submission" date="2019-05" db="EMBL/GenBank/DDBJ databases">
        <title>Emergence of the Ug99 lineage of the wheat stem rust pathogen through somatic hybridization.</title>
        <authorList>
            <person name="Li F."/>
            <person name="Upadhyaya N.M."/>
            <person name="Sperschneider J."/>
            <person name="Matny O."/>
            <person name="Nguyen-Phuc H."/>
            <person name="Mago R."/>
            <person name="Raley C."/>
            <person name="Miller M.E."/>
            <person name="Silverstein K.A.T."/>
            <person name="Henningsen E."/>
            <person name="Hirsch C.D."/>
            <person name="Visser B."/>
            <person name="Pretorius Z.A."/>
            <person name="Steffenson B.J."/>
            <person name="Schwessinger B."/>
            <person name="Dodds P.N."/>
            <person name="Figueroa M."/>
        </authorList>
    </citation>
    <scope>NUCLEOTIDE SEQUENCE [LARGE SCALE GENOMIC DNA]</scope>
    <source>
        <strain evidence="2">21-0</strain>
    </source>
</reference>
<gene>
    <name evidence="2" type="ORF">PGT21_026122</name>
</gene>